<dbReference type="GO" id="GO:0016887">
    <property type="term" value="F:ATP hydrolysis activity"/>
    <property type="evidence" value="ECO:0007669"/>
    <property type="project" value="InterPro"/>
</dbReference>
<dbReference type="InterPro" id="IPR050611">
    <property type="entry name" value="ABCF"/>
</dbReference>
<dbReference type="SUPFAM" id="SSF52540">
    <property type="entry name" value="P-loop containing nucleoside triphosphate hydrolases"/>
    <property type="match status" value="2"/>
</dbReference>
<evidence type="ECO:0000256" key="2">
    <source>
        <dbReference type="ARBA" id="ARBA00022741"/>
    </source>
</evidence>
<organism evidence="5 6">
    <name type="scientific">Bifidobacterium asteroides</name>
    <dbReference type="NCBI Taxonomy" id="1684"/>
    <lineage>
        <taxon>Bacteria</taxon>
        <taxon>Bacillati</taxon>
        <taxon>Actinomycetota</taxon>
        <taxon>Actinomycetes</taxon>
        <taxon>Bifidobacteriales</taxon>
        <taxon>Bifidobacteriaceae</taxon>
        <taxon>Bifidobacterium</taxon>
    </lineage>
</organism>
<dbReference type="PROSITE" id="PS00211">
    <property type="entry name" value="ABC_TRANSPORTER_1"/>
    <property type="match status" value="1"/>
</dbReference>
<dbReference type="SMART" id="SM00382">
    <property type="entry name" value="AAA"/>
    <property type="match status" value="2"/>
</dbReference>
<proteinExistence type="predicted"/>
<keyword evidence="3 5" id="KW-0067">ATP-binding</keyword>
<dbReference type="EMBL" id="VMHJ01000001">
    <property type="protein sequence ID" value="TSJ86447.1"/>
    <property type="molecule type" value="Genomic_DNA"/>
</dbReference>
<accession>A0A556RC25</accession>
<gene>
    <name evidence="5" type="ORF">FPK29_01830</name>
</gene>
<protein>
    <submittedName>
        <fullName evidence="5">ABC-F family ATP-binding cassette domain-containing protein</fullName>
    </submittedName>
</protein>
<feature type="domain" description="ABC transporter" evidence="4">
    <location>
        <begin position="7"/>
        <end position="244"/>
    </location>
</feature>
<dbReference type="Proteomes" id="UP000317536">
    <property type="component" value="Unassembled WGS sequence"/>
</dbReference>
<dbReference type="Pfam" id="PF00005">
    <property type="entry name" value="ABC_tran"/>
    <property type="match status" value="2"/>
</dbReference>
<keyword evidence="1" id="KW-0677">Repeat</keyword>
<dbReference type="PANTHER" id="PTHR19211">
    <property type="entry name" value="ATP-BINDING TRANSPORT PROTEIN-RELATED"/>
    <property type="match status" value="1"/>
</dbReference>
<keyword evidence="2" id="KW-0547">Nucleotide-binding</keyword>
<dbReference type="GO" id="GO:0005524">
    <property type="term" value="F:ATP binding"/>
    <property type="evidence" value="ECO:0007669"/>
    <property type="project" value="UniProtKB-KW"/>
</dbReference>
<evidence type="ECO:0000259" key="4">
    <source>
        <dbReference type="PROSITE" id="PS50893"/>
    </source>
</evidence>
<name>A0A556RC25_9BIFI</name>
<dbReference type="Gene3D" id="3.40.50.300">
    <property type="entry name" value="P-loop containing nucleotide triphosphate hydrolases"/>
    <property type="match status" value="2"/>
</dbReference>
<comment type="caution">
    <text evidence="5">The sequence shown here is derived from an EMBL/GenBank/DDBJ whole genome shotgun (WGS) entry which is preliminary data.</text>
</comment>
<dbReference type="InterPro" id="IPR003593">
    <property type="entry name" value="AAA+_ATPase"/>
</dbReference>
<evidence type="ECO:0000313" key="6">
    <source>
        <dbReference type="Proteomes" id="UP000317536"/>
    </source>
</evidence>
<evidence type="ECO:0000256" key="3">
    <source>
        <dbReference type="ARBA" id="ARBA00022840"/>
    </source>
</evidence>
<evidence type="ECO:0000256" key="1">
    <source>
        <dbReference type="ARBA" id="ARBA00022737"/>
    </source>
</evidence>
<dbReference type="InterPro" id="IPR003439">
    <property type="entry name" value="ABC_transporter-like_ATP-bd"/>
</dbReference>
<dbReference type="PANTHER" id="PTHR19211:SF6">
    <property type="entry name" value="BLL7188 PROTEIN"/>
    <property type="match status" value="1"/>
</dbReference>
<dbReference type="InterPro" id="IPR027417">
    <property type="entry name" value="P-loop_NTPase"/>
</dbReference>
<dbReference type="InterPro" id="IPR017871">
    <property type="entry name" value="ABC_transporter-like_CS"/>
</dbReference>
<reference evidence="5 6" key="1">
    <citation type="submission" date="2019-07" db="EMBL/GenBank/DDBJ databases">
        <title>Bifidobacterium asteroides genomes.</title>
        <authorList>
            <person name="Zheng H."/>
        </authorList>
    </citation>
    <scope>NUCLEOTIDE SEQUENCE [LARGE SCALE GENOMIC DNA]</scope>
    <source>
        <strain evidence="5 6">W8111</strain>
    </source>
</reference>
<sequence>MPNPSIITVTDLGFAYPSSPSAIFEHLSATLDRGLTALLGDNGCGKITLALLLCGRLSPTQGSISPKPSSLVCEYCPQDIAEQPHNLDDFANDWSQRTVAIRRTLGIADDWVYRYPTLSGGEAKRLQVACSLSREPDLLVLDEPTNHVDAATRTRIGKAMDRFAGIGLLISHDRALIDASCPRSLAFRTRHTQAGNVLTLTQFKGRLAQIEEQEKAEDRHAQEELDGNHRELDRLMRYKAARFQKLQHVDALRRQGGRIDPHDHDARNIHKLAKPGASGAAAARGYRQADARIAATSRKNADLQTAAKRYDGSMSLQAEASRKRELVWVDGSDLRDWMERHGVEDFHLYLSGNAATDSGDDSQHGPALKTISIRPKDHIGISGPNGRGKSTLLELLAARLPTDLPRLILPQIIGSARIHKALEDAVALPGTQRRKQMSAYAQLNADPEDLLAGHELSAGEGRKLLLCLGFLEHPQLLILDEPTNHLDLRSQAALAEVLAPYHGALVVVSHDEGLLEAVSSIHWEVE</sequence>
<dbReference type="PROSITE" id="PS50893">
    <property type="entry name" value="ABC_TRANSPORTER_2"/>
    <property type="match status" value="1"/>
</dbReference>
<evidence type="ECO:0000313" key="5">
    <source>
        <dbReference type="EMBL" id="TSJ86447.1"/>
    </source>
</evidence>
<dbReference type="AlphaFoldDB" id="A0A556RC25"/>